<gene>
    <name evidence="1" type="ORF">OXU80_09355</name>
</gene>
<reference evidence="1" key="1">
    <citation type="submission" date="2022-11" db="EMBL/GenBank/DDBJ databases">
        <title>beta-Carotene-producing bacterium, Jeongeuplla avenae sp. nov., alleviates the salt stress of Arabidopsis seedlings.</title>
        <authorList>
            <person name="Jiang L."/>
            <person name="Lee J."/>
        </authorList>
    </citation>
    <scope>NUCLEOTIDE SEQUENCE</scope>
    <source>
        <strain evidence="1">DY_R2A_6</strain>
    </source>
</reference>
<sequence>MSNDKSARRLKLEAELRENLKRRKEQARGRRDREAAPDSDPGHDAPAPPDTPSEA</sequence>
<proteinExistence type="predicted"/>
<accession>A0ACD4NTM2</accession>
<evidence type="ECO:0000313" key="2">
    <source>
        <dbReference type="Proteomes" id="UP001163223"/>
    </source>
</evidence>
<dbReference type="EMBL" id="CP113520">
    <property type="protein sequence ID" value="WAJ30385.1"/>
    <property type="molecule type" value="Genomic_DNA"/>
</dbReference>
<name>A0ACD4NTM2_9HYPH</name>
<dbReference type="Proteomes" id="UP001163223">
    <property type="component" value="Chromosome"/>
</dbReference>
<keyword evidence="2" id="KW-1185">Reference proteome</keyword>
<organism evidence="1 2">
    <name type="scientific">Antarcticirhabdus aurantiaca</name>
    <dbReference type="NCBI Taxonomy" id="2606717"/>
    <lineage>
        <taxon>Bacteria</taxon>
        <taxon>Pseudomonadati</taxon>
        <taxon>Pseudomonadota</taxon>
        <taxon>Alphaproteobacteria</taxon>
        <taxon>Hyphomicrobiales</taxon>
        <taxon>Aurantimonadaceae</taxon>
        <taxon>Antarcticirhabdus</taxon>
    </lineage>
</organism>
<evidence type="ECO:0000313" key="1">
    <source>
        <dbReference type="EMBL" id="WAJ30385.1"/>
    </source>
</evidence>
<protein>
    <submittedName>
        <fullName evidence="1">Uncharacterized protein</fullName>
    </submittedName>
</protein>